<comment type="caution">
    <text evidence="1">The sequence shown here is derived from an EMBL/GenBank/DDBJ whole genome shotgun (WGS) entry which is preliminary data.</text>
</comment>
<gene>
    <name evidence="1" type="ORF">MGSAQ_002381</name>
</gene>
<name>A0A1B6NRX6_9ZZZZ</name>
<organism evidence="1">
    <name type="scientific">marine sediment metagenome</name>
    <dbReference type="NCBI Taxonomy" id="412755"/>
    <lineage>
        <taxon>unclassified sequences</taxon>
        <taxon>metagenomes</taxon>
        <taxon>ecological metagenomes</taxon>
    </lineage>
</organism>
<reference evidence="1" key="1">
    <citation type="submission" date="2013-11" db="EMBL/GenBank/DDBJ databases">
        <title>Microbial diversity, functional groups and degradation webs in Northern and Southern Mediterranean and Red Sea marine crude oil polluted sites.</title>
        <authorList>
            <person name="Daffonchio D."/>
            <person name="Mapelli F."/>
            <person name="Ferrer M."/>
            <person name="Richter M."/>
            <person name="Cherif A."/>
            <person name="Malkawi H.I."/>
            <person name="Yakimov M.M."/>
            <person name="Abdel-Fattah Y.R."/>
            <person name="Blaghen M."/>
            <person name="Golyshin P.N."/>
            <person name="Kalogerakis N."/>
            <person name="Boon N."/>
            <person name="Magagnini M."/>
            <person name="Fava F."/>
        </authorList>
    </citation>
    <scope>NUCLEOTIDE SEQUENCE</scope>
</reference>
<sequence>MQDKDVIAMHGPIKSDKVDNVAYANIISTDIKPQAIEQLIQNGQP</sequence>
<proteinExistence type="predicted"/>
<evidence type="ECO:0000313" key="1">
    <source>
        <dbReference type="EMBL" id="KTF06123.1"/>
    </source>
</evidence>
<dbReference type="EMBL" id="AYSL01001352">
    <property type="protein sequence ID" value="KTF06123.1"/>
    <property type="molecule type" value="Genomic_DNA"/>
</dbReference>
<feature type="non-terminal residue" evidence="1">
    <location>
        <position position="45"/>
    </location>
</feature>
<accession>A0A1B6NRX6</accession>
<protein>
    <submittedName>
        <fullName evidence="1">Uncharacterized protein</fullName>
    </submittedName>
</protein>
<dbReference type="AlphaFoldDB" id="A0A1B6NRX6"/>